<dbReference type="AlphaFoldDB" id="A0A0V1MJ01"/>
<comment type="caution">
    <text evidence="1">The sequence shown here is derived from an EMBL/GenBank/DDBJ whole genome shotgun (WGS) entry which is preliminary data.</text>
</comment>
<name>A0A0V1MJ01_9BILA</name>
<protein>
    <submittedName>
        <fullName evidence="1">Uncharacterized protein</fullName>
    </submittedName>
</protein>
<accession>A0A0V1MJ01</accession>
<sequence length="94" mass="10444">MIGLLGRGLRFGSKSGISAGRDLVKKRCIWSACCCEPSQCGAVVTTNFRAKLQLELFPATSVLAQWLSSFPSFRSFEGGVASFWRNSFQTWHHK</sequence>
<reference evidence="1 2" key="1">
    <citation type="submission" date="2015-01" db="EMBL/GenBank/DDBJ databases">
        <title>Evolution of Trichinella species and genotypes.</title>
        <authorList>
            <person name="Korhonen P.K."/>
            <person name="Edoardo P."/>
            <person name="Giuseppe L.R."/>
            <person name="Gasser R.B."/>
        </authorList>
    </citation>
    <scope>NUCLEOTIDE SEQUENCE [LARGE SCALE GENOMIC DNA]</scope>
    <source>
        <strain evidence="1">ISS1980</strain>
    </source>
</reference>
<dbReference type="OrthoDB" id="10449700at2759"/>
<dbReference type="EMBL" id="JYDO01000090">
    <property type="protein sequence ID" value="KRZ71737.1"/>
    <property type="molecule type" value="Genomic_DNA"/>
</dbReference>
<keyword evidence="2" id="KW-1185">Reference proteome</keyword>
<organism evidence="1 2">
    <name type="scientific">Trichinella papuae</name>
    <dbReference type="NCBI Taxonomy" id="268474"/>
    <lineage>
        <taxon>Eukaryota</taxon>
        <taxon>Metazoa</taxon>
        <taxon>Ecdysozoa</taxon>
        <taxon>Nematoda</taxon>
        <taxon>Enoplea</taxon>
        <taxon>Dorylaimia</taxon>
        <taxon>Trichinellida</taxon>
        <taxon>Trichinellidae</taxon>
        <taxon>Trichinella</taxon>
    </lineage>
</organism>
<gene>
    <name evidence="1" type="ORF">T10_10288</name>
</gene>
<proteinExistence type="predicted"/>
<evidence type="ECO:0000313" key="1">
    <source>
        <dbReference type="EMBL" id="KRZ71737.1"/>
    </source>
</evidence>
<dbReference type="Proteomes" id="UP000054843">
    <property type="component" value="Unassembled WGS sequence"/>
</dbReference>
<evidence type="ECO:0000313" key="2">
    <source>
        <dbReference type="Proteomes" id="UP000054843"/>
    </source>
</evidence>